<name>A0A834C739_ORYME</name>
<evidence type="ECO:0000256" key="1">
    <source>
        <dbReference type="SAM" id="MobiDB-lite"/>
    </source>
</evidence>
<dbReference type="AlphaFoldDB" id="A0A834C739"/>
<reference evidence="2" key="1">
    <citation type="journal article" name="BMC Genomics">
        <title>Long-read sequencing and de novo genome assembly of marine medaka (Oryzias melastigma).</title>
        <authorList>
            <person name="Liang P."/>
            <person name="Saqib H.S.A."/>
            <person name="Ni X."/>
            <person name="Shen Y."/>
        </authorList>
    </citation>
    <scope>NUCLEOTIDE SEQUENCE</scope>
    <source>
        <strain evidence="2">Bigg-433</strain>
    </source>
</reference>
<gene>
    <name evidence="2" type="ORF">FQA47_010730</name>
</gene>
<dbReference type="EMBL" id="WKFB01000456">
    <property type="protein sequence ID" value="KAF6722439.1"/>
    <property type="molecule type" value="Genomic_DNA"/>
</dbReference>
<protein>
    <submittedName>
        <fullName evidence="2">Uncharacterized protein</fullName>
    </submittedName>
</protein>
<feature type="compositionally biased region" description="Basic residues" evidence="1">
    <location>
        <begin position="21"/>
        <end position="33"/>
    </location>
</feature>
<proteinExistence type="predicted"/>
<evidence type="ECO:0000313" key="2">
    <source>
        <dbReference type="EMBL" id="KAF6722439.1"/>
    </source>
</evidence>
<comment type="caution">
    <text evidence="2">The sequence shown here is derived from an EMBL/GenBank/DDBJ whole genome shotgun (WGS) entry which is preliminary data.</text>
</comment>
<dbReference type="Proteomes" id="UP000646548">
    <property type="component" value="Unassembled WGS sequence"/>
</dbReference>
<accession>A0A834C739</accession>
<feature type="region of interest" description="Disordered" evidence="1">
    <location>
        <begin position="18"/>
        <end position="52"/>
    </location>
</feature>
<sequence length="115" mass="11957">MNDLSIVLPLLVEARASAGARRVRGARSARPHTRPAADRPSSPSFCVQRQNSPQLGCESANKKLVAGTTAAGILDPVLEANLKHYITQGVLSSLLPSSELAQQPGGAEVTGFAPS</sequence>
<feature type="compositionally biased region" description="Polar residues" evidence="1">
    <location>
        <begin position="41"/>
        <end position="52"/>
    </location>
</feature>
<evidence type="ECO:0000313" key="3">
    <source>
        <dbReference type="Proteomes" id="UP000646548"/>
    </source>
</evidence>
<organism evidence="2 3">
    <name type="scientific">Oryzias melastigma</name>
    <name type="common">Marine medaka</name>
    <dbReference type="NCBI Taxonomy" id="30732"/>
    <lineage>
        <taxon>Eukaryota</taxon>
        <taxon>Metazoa</taxon>
        <taxon>Chordata</taxon>
        <taxon>Craniata</taxon>
        <taxon>Vertebrata</taxon>
        <taxon>Euteleostomi</taxon>
        <taxon>Actinopterygii</taxon>
        <taxon>Neopterygii</taxon>
        <taxon>Teleostei</taxon>
        <taxon>Neoteleostei</taxon>
        <taxon>Acanthomorphata</taxon>
        <taxon>Ovalentaria</taxon>
        <taxon>Atherinomorphae</taxon>
        <taxon>Beloniformes</taxon>
        <taxon>Adrianichthyidae</taxon>
        <taxon>Oryziinae</taxon>
        <taxon>Oryzias</taxon>
    </lineage>
</organism>